<proteinExistence type="predicted"/>
<feature type="domain" description="Alcohol dehydrogenase-like N-terminal" evidence="1">
    <location>
        <begin position="61"/>
        <end position="92"/>
    </location>
</feature>
<dbReference type="AlphaFoldDB" id="E4UE24"/>
<dbReference type="Gene3D" id="3.90.180.10">
    <property type="entry name" value="Medium-chain alcohol dehydrogenases, catalytic domain"/>
    <property type="match status" value="1"/>
</dbReference>
<reference evidence="3" key="1">
    <citation type="submission" date="2010-11" db="EMBL/GenBank/DDBJ databases">
        <title>Complete genome sequence of Candidatus Liberibacter solanacearum CLso-ZC1.</title>
        <authorList>
            <person name="Lin H."/>
            <person name="Doddapaneni H.V."/>
            <person name="Lou B."/>
            <person name="Civerolo E.L."/>
            <person name="Chen C."/>
            <person name="Duan Y."/>
            <person name="Zhou L."/>
            <person name="Glynn J."/>
        </authorList>
    </citation>
    <scope>NUCLEOTIDE SEQUENCE [LARGE SCALE GENOMIC DNA]</scope>
    <source>
        <strain evidence="3">CLso-ZC1</strain>
    </source>
</reference>
<dbReference type="InterPro" id="IPR013154">
    <property type="entry name" value="ADH-like_N"/>
</dbReference>
<dbReference type="Proteomes" id="UP000007038">
    <property type="component" value="Chromosome"/>
</dbReference>
<accession>E4UE24</accession>
<gene>
    <name evidence="2" type="ordered locus">CKC_05535</name>
</gene>
<dbReference type="STRING" id="658172.CKC_05535"/>
<evidence type="ECO:0000313" key="3">
    <source>
        <dbReference type="Proteomes" id="UP000007038"/>
    </source>
</evidence>
<dbReference type="Pfam" id="PF08240">
    <property type="entry name" value="ADH_N"/>
    <property type="match status" value="1"/>
</dbReference>
<name>E4UE24_LIBSC</name>
<organism evidence="2 3">
    <name type="scientific">Liberibacter solanacearum (strain CLso-ZC1)</name>
    <dbReference type="NCBI Taxonomy" id="658172"/>
    <lineage>
        <taxon>Bacteria</taxon>
        <taxon>Pseudomonadati</taxon>
        <taxon>Pseudomonadota</taxon>
        <taxon>Alphaproteobacteria</taxon>
        <taxon>Hyphomicrobiales</taxon>
        <taxon>Rhizobiaceae</taxon>
        <taxon>Liberibacter</taxon>
    </lineage>
</organism>
<sequence length="106" mass="11690">MSIQKKCVILQCLDMGIQTLCLSLNHQFQSLKKNKFSLKLMPLALTDQILCKEKDYILPQNASPILGLEVAGTIINLGENTVNWNIGDEVCTLVNGGGNVKNNNCR</sequence>
<dbReference type="eggNOG" id="COG0604">
    <property type="taxonomic scope" value="Bacteria"/>
</dbReference>
<evidence type="ECO:0000259" key="1">
    <source>
        <dbReference type="Pfam" id="PF08240"/>
    </source>
</evidence>
<dbReference type="KEGG" id="lso:CKC_05535"/>
<protein>
    <submittedName>
        <fullName evidence="2">Quinone oxidoreductase</fullName>
    </submittedName>
</protein>
<reference evidence="2 3" key="3">
    <citation type="journal article" date="2011" name="PLoS ONE">
        <title>The Complete Genome Sequence of 'Candidatus Liberibacter solanacearum', the Bacterium Associated with Potato Zebra Chip Disease.</title>
        <authorList>
            <person name="Lin H."/>
            <person name="Lou B."/>
            <person name="Glynn J.M."/>
            <person name="Doddapaneni H."/>
            <person name="Civerolo E.L."/>
            <person name="Chen C."/>
            <person name="Duan Y."/>
            <person name="Zhou L."/>
            <person name="Vahling C.M."/>
        </authorList>
    </citation>
    <scope>NUCLEOTIDE SEQUENCE [LARGE SCALE GENOMIC DNA]</scope>
    <source>
        <strain evidence="2 3">CLso-ZC1</strain>
    </source>
</reference>
<dbReference type="EMBL" id="CP002371">
    <property type="protein sequence ID" value="ADR52852.1"/>
    <property type="molecule type" value="Genomic_DNA"/>
</dbReference>
<reference key="2">
    <citation type="submission" date="2010-11" db="EMBL/GenBank/DDBJ databases">
        <authorList>
            <person name="Lin H."/>
            <person name="Doddapaneni H.V."/>
            <person name="Lou B."/>
            <person name="Civerolo E.L."/>
            <person name="Chen C."/>
            <person name="Duan Y."/>
            <person name="Zhou L."/>
            <person name="Glynn J."/>
        </authorList>
    </citation>
    <scope>NUCLEOTIDE SEQUENCE</scope>
    <source>
        <strain>CLso-ZC1</strain>
    </source>
</reference>
<dbReference type="InterPro" id="IPR011032">
    <property type="entry name" value="GroES-like_sf"/>
</dbReference>
<dbReference type="HOGENOM" id="CLU_2219897_0_0_5"/>
<evidence type="ECO:0000313" key="2">
    <source>
        <dbReference type="EMBL" id="ADR52852.1"/>
    </source>
</evidence>
<dbReference type="SUPFAM" id="SSF50129">
    <property type="entry name" value="GroES-like"/>
    <property type="match status" value="1"/>
</dbReference>